<feature type="transmembrane region" description="Helical" evidence="1">
    <location>
        <begin position="246"/>
        <end position="270"/>
    </location>
</feature>
<feature type="transmembrane region" description="Helical" evidence="1">
    <location>
        <begin position="81"/>
        <end position="99"/>
    </location>
</feature>
<keyword evidence="2" id="KW-0482">Metalloprotease</keyword>
<keyword evidence="1" id="KW-1133">Transmembrane helix</keyword>
<keyword evidence="1" id="KW-0812">Transmembrane</keyword>
<dbReference type="GO" id="GO:0008237">
    <property type="term" value="F:metallopeptidase activity"/>
    <property type="evidence" value="ECO:0007669"/>
    <property type="project" value="UniProtKB-KW"/>
</dbReference>
<evidence type="ECO:0000313" key="2">
    <source>
        <dbReference type="EMBL" id="GAA2794720.1"/>
    </source>
</evidence>
<keyword evidence="1" id="KW-0472">Membrane</keyword>
<dbReference type="EMBL" id="BAAAUX010000014">
    <property type="protein sequence ID" value="GAA2794720.1"/>
    <property type="molecule type" value="Genomic_DNA"/>
</dbReference>
<dbReference type="RefSeq" id="WP_344680479.1">
    <property type="nucleotide sequence ID" value="NZ_BAAAUX010000014.1"/>
</dbReference>
<keyword evidence="2" id="KW-0645">Protease</keyword>
<reference evidence="2 3" key="1">
    <citation type="journal article" date="2019" name="Int. J. Syst. Evol. Microbiol.">
        <title>The Global Catalogue of Microorganisms (GCM) 10K type strain sequencing project: providing services to taxonomists for standard genome sequencing and annotation.</title>
        <authorList>
            <consortium name="The Broad Institute Genomics Platform"/>
            <consortium name="The Broad Institute Genome Sequencing Center for Infectious Disease"/>
            <person name="Wu L."/>
            <person name="Ma J."/>
        </authorList>
    </citation>
    <scope>NUCLEOTIDE SEQUENCE [LARGE SCALE GENOMIC DNA]</scope>
    <source>
        <strain evidence="2 3">JCM 9383</strain>
    </source>
</reference>
<feature type="transmembrane region" description="Helical" evidence="1">
    <location>
        <begin position="223"/>
        <end position="240"/>
    </location>
</feature>
<dbReference type="Pfam" id="PF13367">
    <property type="entry name" value="PrsW-protease"/>
    <property type="match status" value="1"/>
</dbReference>
<dbReference type="Proteomes" id="UP001500979">
    <property type="component" value="Unassembled WGS sequence"/>
</dbReference>
<keyword evidence="2" id="KW-0378">Hydrolase</keyword>
<gene>
    <name evidence="2" type="ORF">GCM10010470_32090</name>
</gene>
<dbReference type="PANTHER" id="PTHR36844">
    <property type="entry name" value="PROTEASE PRSW"/>
    <property type="match status" value="1"/>
</dbReference>
<feature type="transmembrane region" description="Helical" evidence="1">
    <location>
        <begin position="48"/>
        <end position="69"/>
    </location>
</feature>
<sequence>MSALTPQSILEGRSSNRAPVPLIIGLVVSGICLLLALGFYVVLGGTAVVLAGTVLALPTAVLLVGLILLVDRLEPEPRLHLLLALGWGGGVAIIGALIVNSVSGELLVSVLGSGPAEFATAAVIAPVVEESFKGALLLFLLWWRRTEIDGPTDGIVYASLCGLGFALVENILYYMRGIEGPAGQFWLMIVVRGVVAPLGHPLYTSLTGLGVAYAATHRGPGRFFAVVGGWLGAVLLHALWNGSTVFGLGGLIIAYAVEAVVLVVMIVILVRDRRRLVGLIRRYLPAYVPSGLVQPADVQMLGTMPGRRHARHWARVNAGGVGARAMGDYQLAATELALLHARAQTATIDPRAFHARRDAILGLMRAARDAFFRRLPQAPPPPWARQQQSGFFAPPGQIQVARLPQVPHRR</sequence>
<protein>
    <submittedName>
        <fullName evidence="2">PrsW family intramembrane metalloprotease</fullName>
    </submittedName>
</protein>
<evidence type="ECO:0000313" key="3">
    <source>
        <dbReference type="Proteomes" id="UP001500979"/>
    </source>
</evidence>
<evidence type="ECO:0000256" key="1">
    <source>
        <dbReference type="SAM" id="Phobius"/>
    </source>
</evidence>
<comment type="caution">
    <text evidence="2">The sequence shown here is derived from an EMBL/GenBank/DDBJ whole genome shotgun (WGS) entry which is preliminary data.</text>
</comment>
<proteinExistence type="predicted"/>
<keyword evidence="3" id="KW-1185">Reference proteome</keyword>
<feature type="transmembrane region" description="Helical" evidence="1">
    <location>
        <begin position="155"/>
        <end position="173"/>
    </location>
</feature>
<feature type="transmembrane region" description="Helical" evidence="1">
    <location>
        <begin position="185"/>
        <end position="211"/>
    </location>
</feature>
<accession>A0ABN3VDI1</accession>
<dbReference type="PANTHER" id="PTHR36844:SF1">
    <property type="entry name" value="PROTEASE PRSW"/>
    <property type="match status" value="1"/>
</dbReference>
<dbReference type="InterPro" id="IPR026898">
    <property type="entry name" value="PrsW"/>
</dbReference>
<feature type="transmembrane region" description="Helical" evidence="1">
    <location>
        <begin position="20"/>
        <end position="42"/>
    </location>
</feature>
<organism evidence="2 3">
    <name type="scientific">Saccharopolyspora taberi</name>
    <dbReference type="NCBI Taxonomy" id="60895"/>
    <lineage>
        <taxon>Bacteria</taxon>
        <taxon>Bacillati</taxon>
        <taxon>Actinomycetota</taxon>
        <taxon>Actinomycetes</taxon>
        <taxon>Pseudonocardiales</taxon>
        <taxon>Pseudonocardiaceae</taxon>
        <taxon>Saccharopolyspora</taxon>
    </lineage>
</organism>
<feature type="transmembrane region" description="Helical" evidence="1">
    <location>
        <begin position="119"/>
        <end position="143"/>
    </location>
</feature>
<name>A0ABN3VDI1_9PSEU</name>